<dbReference type="Proteomes" id="UP001297092">
    <property type="component" value="Unassembled WGS sequence"/>
</dbReference>
<comment type="caution">
    <text evidence="2">The sequence shown here is derived from an EMBL/GenBank/DDBJ whole genome shotgun (WGS) entry which is preliminary data.</text>
</comment>
<reference evidence="2 3" key="1">
    <citation type="submission" date="2021-05" db="EMBL/GenBank/DDBJ databases">
        <title>Aequorivita echinoideorum JCM 30378 genome.</title>
        <authorList>
            <person name="Zhang H."/>
            <person name="Li C."/>
        </authorList>
    </citation>
    <scope>NUCLEOTIDE SEQUENCE [LARGE SCALE GENOMIC DNA]</scope>
    <source>
        <strain evidence="2 3">JCM30378</strain>
    </source>
</reference>
<dbReference type="RefSeq" id="WP_214114593.1">
    <property type="nucleotide sequence ID" value="NZ_JAHCTB010000007.1"/>
</dbReference>
<feature type="transmembrane region" description="Helical" evidence="1">
    <location>
        <begin position="36"/>
        <end position="57"/>
    </location>
</feature>
<evidence type="ECO:0008006" key="4">
    <source>
        <dbReference type="Google" id="ProtNLM"/>
    </source>
</evidence>
<gene>
    <name evidence="2" type="ORF">KIV10_13380</name>
</gene>
<evidence type="ECO:0000256" key="1">
    <source>
        <dbReference type="SAM" id="Phobius"/>
    </source>
</evidence>
<keyword evidence="1" id="KW-0472">Membrane</keyword>
<organism evidence="2 3">
    <name type="scientific">Aequorivita echinoideorum</name>
    <dbReference type="NCBI Taxonomy" id="1549647"/>
    <lineage>
        <taxon>Bacteria</taxon>
        <taxon>Pseudomonadati</taxon>
        <taxon>Bacteroidota</taxon>
        <taxon>Flavobacteriia</taxon>
        <taxon>Flavobacteriales</taxon>
        <taxon>Flavobacteriaceae</taxon>
        <taxon>Aequorivita</taxon>
    </lineage>
</organism>
<name>A0ABS5S7L7_9FLAO</name>
<accession>A0ABS5S7L7</accession>
<protein>
    <recommendedName>
        <fullName evidence="4">PEP-CTERM protein-sorting domain-containing protein</fullName>
    </recommendedName>
</protein>
<sequence>MAAELEVLLGIIFVILGLAILIRLKKLSKSRYYRWVFLAGAILLIGFGISLAMEVIVENV</sequence>
<keyword evidence="1" id="KW-1133">Transmembrane helix</keyword>
<keyword evidence="1" id="KW-0812">Transmembrane</keyword>
<evidence type="ECO:0000313" key="3">
    <source>
        <dbReference type="Proteomes" id="UP001297092"/>
    </source>
</evidence>
<keyword evidence="3" id="KW-1185">Reference proteome</keyword>
<dbReference type="EMBL" id="JAHCTB010000007">
    <property type="protein sequence ID" value="MBT0609174.1"/>
    <property type="molecule type" value="Genomic_DNA"/>
</dbReference>
<proteinExistence type="predicted"/>
<feature type="transmembrane region" description="Helical" evidence="1">
    <location>
        <begin position="6"/>
        <end position="24"/>
    </location>
</feature>
<evidence type="ECO:0000313" key="2">
    <source>
        <dbReference type="EMBL" id="MBT0609174.1"/>
    </source>
</evidence>